<proteinExistence type="predicted"/>
<dbReference type="EMBL" id="JAUOQO010000050">
    <property type="protein sequence ID" value="MDO6574977.1"/>
    <property type="molecule type" value="Genomic_DNA"/>
</dbReference>
<dbReference type="Gene3D" id="3.60.21.10">
    <property type="match status" value="1"/>
</dbReference>
<dbReference type="InterPro" id="IPR029052">
    <property type="entry name" value="Metallo-depent_PP-like"/>
</dbReference>
<protein>
    <submittedName>
        <fullName evidence="1">Uncharacterized protein</fullName>
    </submittedName>
</protein>
<name>A0AAW7YVF0_9STAP</name>
<organism evidence="1 2">
    <name type="scientific">Staphylococcus pasteuri_A</name>
    <dbReference type="NCBI Taxonomy" id="3062664"/>
    <lineage>
        <taxon>Bacteria</taxon>
        <taxon>Bacillati</taxon>
        <taxon>Bacillota</taxon>
        <taxon>Bacilli</taxon>
        <taxon>Bacillales</taxon>
        <taxon>Staphylococcaceae</taxon>
        <taxon>Staphylococcus</taxon>
    </lineage>
</organism>
<sequence>MVVNTASGKINITEWFKRSNKLAYHAFPLVGDSMTYSLYLAHINDTHSHFESSLVHFHINLHGQRYQIDAQCGGYARIASAVAEQRKIAKQQQVPSILLHAGDS</sequence>
<evidence type="ECO:0000313" key="2">
    <source>
        <dbReference type="Proteomes" id="UP001170310"/>
    </source>
</evidence>
<keyword evidence="2" id="KW-1185">Reference proteome</keyword>
<dbReference type="Proteomes" id="UP001170310">
    <property type="component" value="Unassembled WGS sequence"/>
</dbReference>
<evidence type="ECO:0000313" key="1">
    <source>
        <dbReference type="EMBL" id="MDO6574977.1"/>
    </source>
</evidence>
<comment type="caution">
    <text evidence="1">The sequence shown here is derived from an EMBL/GenBank/DDBJ whole genome shotgun (WGS) entry which is preliminary data.</text>
</comment>
<reference evidence="1" key="1">
    <citation type="submission" date="2023-07" db="EMBL/GenBank/DDBJ databases">
        <title>Genome content predicts the carbon catabolic preferences of heterotrophic bacteria.</title>
        <authorList>
            <person name="Gralka M."/>
        </authorList>
    </citation>
    <scope>NUCLEOTIDE SEQUENCE</scope>
    <source>
        <strain evidence="1">E2R20</strain>
    </source>
</reference>
<gene>
    <name evidence="1" type="ORF">Q4528_12720</name>
</gene>
<dbReference type="RefSeq" id="WP_303521838.1">
    <property type="nucleotide sequence ID" value="NZ_JAUOQO010000050.1"/>
</dbReference>
<accession>A0AAW7YVF0</accession>
<dbReference type="AlphaFoldDB" id="A0AAW7YVF0"/>
<dbReference type="SUPFAM" id="SSF56300">
    <property type="entry name" value="Metallo-dependent phosphatases"/>
    <property type="match status" value="1"/>
</dbReference>
<feature type="non-terminal residue" evidence="1">
    <location>
        <position position="104"/>
    </location>
</feature>